<organism evidence="2 3">
    <name type="scientific">Acinetobacter pittii</name>
    <name type="common">Acinetobacter genomosp. 3</name>
    <dbReference type="NCBI Taxonomy" id="48296"/>
    <lineage>
        <taxon>Bacteria</taxon>
        <taxon>Pseudomonadati</taxon>
        <taxon>Pseudomonadota</taxon>
        <taxon>Gammaproteobacteria</taxon>
        <taxon>Moraxellales</taxon>
        <taxon>Moraxellaceae</taxon>
        <taxon>Acinetobacter</taxon>
        <taxon>Acinetobacter calcoaceticus/baumannii complex</taxon>
    </lineage>
</organism>
<keyword evidence="2" id="KW-0614">Plasmid</keyword>
<dbReference type="Proteomes" id="UP000515758">
    <property type="component" value="Plasmid pWP2-W18-ESBL-11_2"/>
</dbReference>
<geneLocation type="plasmid" evidence="2 3">
    <name>pWP2-W18-ESBL-11_2</name>
</geneLocation>
<reference evidence="2 3" key="1">
    <citation type="submission" date="2019-12" db="EMBL/GenBank/DDBJ databases">
        <title>complete genome sequences of Acinetobacter pittii str. WP2-W18-ESBL-11 isolated from wastewater treatment plant effluent.</title>
        <authorList>
            <person name="Sekizuka T."/>
            <person name="Itokawa K."/>
            <person name="Yatsu K."/>
            <person name="Inamine Y."/>
            <person name="Kuroda M."/>
        </authorList>
    </citation>
    <scope>NUCLEOTIDE SEQUENCE [LARGE SCALE GENOMIC DNA]</scope>
    <source>
        <strain evidence="2 3">WP2-W18-ESBL-11</strain>
        <plasmid evidence="2 3">pWP2-W18-ESBL-11_2</plasmid>
    </source>
</reference>
<gene>
    <name evidence="2" type="ORF">WP2W18E11_P20050</name>
</gene>
<feature type="compositionally biased region" description="Basic and acidic residues" evidence="1">
    <location>
        <begin position="33"/>
        <end position="48"/>
    </location>
</feature>
<feature type="region of interest" description="Disordered" evidence="1">
    <location>
        <begin position="1"/>
        <end position="48"/>
    </location>
</feature>
<dbReference type="AlphaFoldDB" id="A0A6S4UQP5"/>
<evidence type="ECO:0000313" key="2">
    <source>
        <dbReference type="EMBL" id="BBQ50906.1"/>
    </source>
</evidence>
<dbReference type="EMBL" id="AP021938">
    <property type="protein sequence ID" value="BBQ50906.1"/>
    <property type="molecule type" value="Genomic_DNA"/>
</dbReference>
<feature type="compositionally biased region" description="Polar residues" evidence="1">
    <location>
        <begin position="1"/>
        <end position="16"/>
    </location>
</feature>
<evidence type="ECO:0000313" key="3">
    <source>
        <dbReference type="Proteomes" id="UP000515758"/>
    </source>
</evidence>
<dbReference type="RefSeq" id="WP_000192351.1">
    <property type="nucleotide sequence ID" value="NZ_AP021938.1"/>
</dbReference>
<proteinExistence type="predicted"/>
<protein>
    <submittedName>
        <fullName evidence="2">Uncharacterized protein</fullName>
    </submittedName>
</protein>
<accession>A0A6S4UQP5</accession>
<sequence length="48" mass="5371">MTQKNSNTSTNPANQQPHKDIKSEVPPPPVRYGLDEKIKAEVPKSNKK</sequence>
<name>A0A6S4UQP5_ACIPI</name>
<evidence type="ECO:0000256" key="1">
    <source>
        <dbReference type="SAM" id="MobiDB-lite"/>
    </source>
</evidence>